<evidence type="ECO:0000313" key="18">
    <source>
        <dbReference type="Proteomes" id="UP000201838"/>
    </source>
</evidence>
<dbReference type="EMBL" id="FXXQ01000007">
    <property type="protein sequence ID" value="SMX24122.1"/>
    <property type="molecule type" value="Genomic_DNA"/>
</dbReference>
<evidence type="ECO:0000256" key="6">
    <source>
        <dbReference type="ARBA" id="ARBA00022692"/>
    </source>
</evidence>
<keyword evidence="18" id="KW-1185">Reference proteome</keyword>
<dbReference type="InterPro" id="IPR023214">
    <property type="entry name" value="HAD_sf"/>
</dbReference>
<evidence type="ECO:0000256" key="13">
    <source>
        <dbReference type="ARBA" id="ARBA00023065"/>
    </source>
</evidence>
<keyword evidence="8 15" id="KW-0547">Nucleotide-binding</keyword>
<dbReference type="InterPro" id="IPR059000">
    <property type="entry name" value="ATPase_P-type_domA"/>
</dbReference>
<evidence type="ECO:0000256" key="11">
    <source>
        <dbReference type="ARBA" id="ARBA00022967"/>
    </source>
</evidence>
<keyword evidence="13" id="KW-0406">Ion transport</keyword>
<evidence type="ECO:0000256" key="10">
    <source>
        <dbReference type="ARBA" id="ARBA00022842"/>
    </source>
</evidence>
<feature type="transmembrane region" description="Helical" evidence="15">
    <location>
        <begin position="383"/>
        <end position="410"/>
    </location>
</feature>
<dbReference type="InterPro" id="IPR036412">
    <property type="entry name" value="HAD-like_sf"/>
</dbReference>
<dbReference type="AlphaFoldDB" id="A0A238J1P1"/>
<evidence type="ECO:0000256" key="2">
    <source>
        <dbReference type="ARBA" id="ARBA00006024"/>
    </source>
</evidence>
<evidence type="ECO:0000256" key="1">
    <source>
        <dbReference type="ARBA" id="ARBA00004651"/>
    </source>
</evidence>
<keyword evidence="10" id="KW-0460">Magnesium</keyword>
<dbReference type="EC" id="3.6.3.54" evidence="17"/>
<dbReference type="InterPro" id="IPR036163">
    <property type="entry name" value="HMA_dom_sf"/>
</dbReference>
<dbReference type="InterPro" id="IPR027256">
    <property type="entry name" value="P-typ_ATPase_IB"/>
</dbReference>
<feature type="transmembrane region" description="Helical" evidence="15">
    <location>
        <begin position="169"/>
        <end position="191"/>
    </location>
</feature>
<evidence type="ECO:0000256" key="4">
    <source>
        <dbReference type="ARBA" id="ARBA00022475"/>
    </source>
</evidence>
<dbReference type="NCBIfam" id="TIGR01511">
    <property type="entry name" value="ATPase-IB1_Cu"/>
    <property type="match status" value="1"/>
</dbReference>
<dbReference type="GO" id="GO:0005886">
    <property type="term" value="C:plasma membrane"/>
    <property type="evidence" value="ECO:0007669"/>
    <property type="project" value="UniProtKB-SubCell"/>
</dbReference>
<dbReference type="PANTHER" id="PTHR43520:SF5">
    <property type="entry name" value="CATION-TRANSPORTING P-TYPE ATPASE-RELATED"/>
    <property type="match status" value="1"/>
</dbReference>
<feature type="transmembrane region" description="Helical" evidence="15">
    <location>
        <begin position="136"/>
        <end position="157"/>
    </location>
</feature>
<dbReference type="Pfam" id="PF00403">
    <property type="entry name" value="HMA"/>
    <property type="match status" value="1"/>
</dbReference>
<dbReference type="GO" id="GO:0005524">
    <property type="term" value="F:ATP binding"/>
    <property type="evidence" value="ECO:0007669"/>
    <property type="project" value="UniProtKB-UniRule"/>
</dbReference>
<evidence type="ECO:0000259" key="16">
    <source>
        <dbReference type="PROSITE" id="PS50846"/>
    </source>
</evidence>
<accession>A0A238J1P1</accession>
<dbReference type="SUPFAM" id="SSF56784">
    <property type="entry name" value="HAD-like"/>
    <property type="match status" value="1"/>
</dbReference>
<comment type="similarity">
    <text evidence="2 15">Belongs to the cation transport ATPase (P-type) (TC 3.A.3) family. Type IB subfamily.</text>
</comment>
<feature type="transmembrane region" description="Helical" evidence="15">
    <location>
        <begin position="352"/>
        <end position="371"/>
    </location>
</feature>
<dbReference type="PROSITE" id="PS50846">
    <property type="entry name" value="HMA_2"/>
    <property type="match status" value="1"/>
</dbReference>
<evidence type="ECO:0000256" key="3">
    <source>
        <dbReference type="ARBA" id="ARBA00022448"/>
    </source>
</evidence>
<dbReference type="SUPFAM" id="SSF81653">
    <property type="entry name" value="Calcium ATPase, transduction domain A"/>
    <property type="match status" value="1"/>
</dbReference>
<dbReference type="CDD" id="cd00371">
    <property type="entry name" value="HMA"/>
    <property type="match status" value="1"/>
</dbReference>
<dbReference type="GO" id="GO:0055070">
    <property type="term" value="P:copper ion homeostasis"/>
    <property type="evidence" value="ECO:0007669"/>
    <property type="project" value="TreeGrafter"/>
</dbReference>
<feature type="transmembrane region" description="Helical" evidence="15">
    <location>
        <begin position="197"/>
        <end position="215"/>
    </location>
</feature>
<keyword evidence="14 15" id="KW-0472">Membrane</keyword>
<dbReference type="NCBIfam" id="TIGR01512">
    <property type="entry name" value="ATPase-IB2_Cd"/>
    <property type="match status" value="1"/>
</dbReference>
<dbReference type="SUPFAM" id="SSF55008">
    <property type="entry name" value="HMA, heavy metal-associated domain"/>
    <property type="match status" value="1"/>
</dbReference>
<organism evidence="17 18">
    <name type="scientific">Boseongicola aestuarii</name>
    <dbReference type="NCBI Taxonomy" id="1470561"/>
    <lineage>
        <taxon>Bacteria</taxon>
        <taxon>Pseudomonadati</taxon>
        <taxon>Pseudomonadota</taxon>
        <taxon>Alphaproteobacteria</taxon>
        <taxon>Rhodobacterales</taxon>
        <taxon>Paracoccaceae</taxon>
        <taxon>Boseongicola</taxon>
    </lineage>
</organism>
<evidence type="ECO:0000256" key="5">
    <source>
        <dbReference type="ARBA" id="ARBA00022553"/>
    </source>
</evidence>
<dbReference type="InterPro" id="IPR017969">
    <property type="entry name" value="Heavy-metal-associated_CS"/>
</dbReference>
<dbReference type="NCBIfam" id="TIGR01494">
    <property type="entry name" value="ATPase_P-type"/>
    <property type="match status" value="2"/>
</dbReference>
<keyword evidence="12 15" id="KW-1133">Transmembrane helix</keyword>
<dbReference type="NCBIfam" id="TIGR01525">
    <property type="entry name" value="ATPase-IB_hvy"/>
    <property type="match status" value="1"/>
</dbReference>
<dbReference type="Proteomes" id="UP000201838">
    <property type="component" value="Unassembled WGS sequence"/>
</dbReference>
<keyword evidence="5" id="KW-0597">Phosphoprotein</keyword>
<keyword evidence="4 15" id="KW-1003">Cell membrane</keyword>
<keyword evidence="9 15" id="KW-0067">ATP-binding</keyword>
<dbReference type="RefSeq" id="WP_245813788.1">
    <property type="nucleotide sequence ID" value="NZ_FXXQ01000007.1"/>
</dbReference>
<dbReference type="InterPro" id="IPR023298">
    <property type="entry name" value="ATPase_P-typ_TM_dom_sf"/>
</dbReference>
<dbReference type="GO" id="GO:0016887">
    <property type="term" value="F:ATP hydrolysis activity"/>
    <property type="evidence" value="ECO:0007669"/>
    <property type="project" value="InterPro"/>
</dbReference>
<sequence length="705" mass="73972">MTTACPACAVSPADYQKAGSSGAPTHQLYLPTIHCASCIRTVENTLNALPGIDAARVNLSQRRVAVTASYGADPTPWIEALAGVGFEAHEADLADTTDTRDRDILMRLGVAGFAMMNVMLLSVAVWSGAADATRDLFHWISGAIAIPAAMFSAQPFFQNAWSALKARRVNMDVPISLAILLALGLSVYETSMSGKHAYFDAALSLTFFLLAGRVLDQRMRKAARSAAEDLAALEPRRAIVLRDDSRESVSVSDLAIGDDIWLAAGARVPVEARLATGMVEVDRSLLTGESDPIVIAAGDTLYSGDVTLTGPITATVTTVGEDTMLRSIMQLVARAEGAKSRYSGLADRAARAYVPIVHITAFAAFVVWMIMTGDFRLSMNVAVATLIITCPCALGLAVPAVAAAATGGLFRRGLLVKSDTALERLASIDTVVFDKTGTLTRPTLTAPDALNADAQAVLKALAIQSDHPLSKSLAKTLRDIAPAKLSHITEIAGTGIQANYQGQTVRLGRGDWLGSEAATAFQYGETYPLRVTEHLLPGATEGIRALEDMGLNIHVLTGDNAAKADALGRELGIETVVADVDPREKLAYIEGLQAKGQRVLMVGDGLNDVAALTAADAAISPGTALEASRSAADVVLVSGRIESVAEAVKAAKLAHRLIEQNFAFAAAYNVVAIPLAVCGFASPLLAALAMSTSSITVTLNALRAR</sequence>
<dbReference type="InterPro" id="IPR006121">
    <property type="entry name" value="HMA_dom"/>
</dbReference>
<dbReference type="Gene3D" id="3.40.50.1000">
    <property type="entry name" value="HAD superfamily/HAD-like"/>
    <property type="match status" value="1"/>
</dbReference>
<dbReference type="InterPro" id="IPR001757">
    <property type="entry name" value="P_typ_ATPase"/>
</dbReference>
<feature type="transmembrane region" description="Helical" evidence="15">
    <location>
        <begin position="662"/>
        <end position="690"/>
    </location>
</feature>
<gene>
    <name evidence="17" type="primary">pacS</name>
    <name evidence="17" type="ORF">BOA8489_02239</name>
</gene>
<protein>
    <submittedName>
        <fullName evidence="17">Putative copper-transporting ATPase PacS</fullName>
        <ecNumber evidence="17">3.6.3.54</ecNumber>
    </submittedName>
</protein>
<feature type="domain" description="HMA" evidence="16">
    <location>
        <begin position="24"/>
        <end position="89"/>
    </location>
</feature>
<comment type="subcellular location">
    <subcellularLocation>
        <location evidence="1">Cell membrane</location>
        <topology evidence="1">Multi-pass membrane protein</topology>
    </subcellularLocation>
</comment>
<evidence type="ECO:0000256" key="12">
    <source>
        <dbReference type="ARBA" id="ARBA00022989"/>
    </source>
</evidence>
<dbReference type="InterPro" id="IPR018303">
    <property type="entry name" value="ATPase_P-typ_P_site"/>
</dbReference>
<dbReference type="PANTHER" id="PTHR43520">
    <property type="entry name" value="ATP7, ISOFORM B"/>
    <property type="match status" value="1"/>
</dbReference>
<dbReference type="InterPro" id="IPR023299">
    <property type="entry name" value="ATPase_P-typ_cyto_dom_N"/>
</dbReference>
<evidence type="ECO:0000256" key="9">
    <source>
        <dbReference type="ARBA" id="ARBA00022840"/>
    </source>
</evidence>
<keyword evidence="6 15" id="KW-0812">Transmembrane</keyword>
<dbReference type="GO" id="GO:0043682">
    <property type="term" value="F:P-type divalent copper transporter activity"/>
    <property type="evidence" value="ECO:0007669"/>
    <property type="project" value="TreeGrafter"/>
</dbReference>
<name>A0A238J1P1_9RHOB</name>
<dbReference type="Pfam" id="PF00702">
    <property type="entry name" value="Hydrolase"/>
    <property type="match status" value="1"/>
</dbReference>
<dbReference type="Gene3D" id="3.30.70.100">
    <property type="match status" value="1"/>
</dbReference>
<dbReference type="PROSITE" id="PS01047">
    <property type="entry name" value="HMA_1"/>
    <property type="match status" value="1"/>
</dbReference>
<evidence type="ECO:0000313" key="17">
    <source>
        <dbReference type="EMBL" id="SMX24122.1"/>
    </source>
</evidence>
<dbReference type="Gene3D" id="2.70.150.10">
    <property type="entry name" value="Calcium-transporting ATPase, cytoplasmic transduction domain A"/>
    <property type="match status" value="1"/>
</dbReference>
<evidence type="ECO:0000256" key="7">
    <source>
        <dbReference type="ARBA" id="ARBA00022723"/>
    </source>
</evidence>
<feature type="transmembrane region" description="Helical" evidence="15">
    <location>
        <begin position="108"/>
        <end position="130"/>
    </location>
</feature>
<dbReference type="Gene3D" id="3.40.1110.10">
    <property type="entry name" value="Calcium-transporting ATPase, cytoplasmic domain N"/>
    <property type="match status" value="1"/>
</dbReference>
<dbReference type="InterPro" id="IPR008250">
    <property type="entry name" value="ATPase_P-typ_transduc_dom_A_sf"/>
</dbReference>
<dbReference type="Pfam" id="PF00122">
    <property type="entry name" value="E1-E2_ATPase"/>
    <property type="match status" value="1"/>
</dbReference>
<keyword evidence="7 15" id="KW-0479">Metal-binding</keyword>
<dbReference type="SUPFAM" id="SSF81665">
    <property type="entry name" value="Calcium ATPase, transmembrane domain M"/>
    <property type="match status" value="1"/>
</dbReference>
<keyword evidence="3" id="KW-0813">Transport</keyword>
<reference evidence="17 18" key="1">
    <citation type="submission" date="2017-05" db="EMBL/GenBank/DDBJ databases">
        <authorList>
            <person name="Song R."/>
            <person name="Chenine A.L."/>
            <person name="Ruprecht R.M."/>
        </authorList>
    </citation>
    <scope>NUCLEOTIDE SEQUENCE [LARGE SCALE GENOMIC DNA]</scope>
    <source>
        <strain evidence="17 18">CECT 8489</strain>
    </source>
</reference>
<keyword evidence="11" id="KW-1278">Translocase</keyword>
<keyword evidence="17" id="KW-0378">Hydrolase</keyword>
<dbReference type="PRINTS" id="PR00119">
    <property type="entry name" value="CATATPASE"/>
</dbReference>
<evidence type="ECO:0000256" key="8">
    <source>
        <dbReference type="ARBA" id="ARBA00022741"/>
    </source>
</evidence>
<dbReference type="GO" id="GO:0005507">
    <property type="term" value="F:copper ion binding"/>
    <property type="evidence" value="ECO:0007669"/>
    <property type="project" value="TreeGrafter"/>
</dbReference>
<proteinExistence type="inferred from homology"/>
<dbReference type="PROSITE" id="PS00154">
    <property type="entry name" value="ATPASE_E1_E2"/>
    <property type="match status" value="1"/>
</dbReference>
<evidence type="ECO:0000256" key="15">
    <source>
        <dbReference type="RuleBase" id="RU362081"/>
    </source>
</evidence>
<evidence type="ECO:0000256" key="14">
    <source>
        <dbReference type="ARBA" id="ARBA00023136"/>
    </source>
</evidence>